<evidence type="ECO:0000313" key="2">
    <source>
        <dbReference type="Proteomes" id="UP000076167"/>
    </source>
</evidence>
<keyword evidence="2" id="KW-1185">Reference proteome</keyword>
<accession>A0ABR5Y5K1</accession>
<organism evidence="1 2">
    <name type="scientific">Thalassospira xiamenensis</name>
    <dbReference type="NCBI Taxonomy" id="220697"/>
    <lineage>
        <taxon>Bacteria</taxon>
        <taxon>Pseudomonadati</taxon>
        <taxon>Pseudomonadota</taxon>
        <taxon>Alphaproteobacteria</taxon>
        <taxon>Rhodospirillales</taxon>
        <taxon>Thalassospiraceae</taxon>
        <taxon>Thalassospira</taxon>
    </lineage>
</organism>
<dbReference type="EMBL" id="LPXL01000005">
    <property type="protein sequence ID" value="KZD06391.1"/>
    <property type="molecule type" value="Genomic_DNA"/>
</dbReference>
<reference evidence="1 2" key="1">
    <citation type="submission" date="2015-12" db="EMBL/GenBank/DDBJ databases">
        <title>Genome sequence of Thalassospira xiamenensis MCCC 1A03005.</title>
        <authorList>
            <person name="Lu L."/>
            <person name="Lai Q."/>
            <person name="Shao Z."/>
            <person name="Qian P."/>
        </authorList>
    </citation>
    <scope>NUCLEOTIDE SEQUENCE [LARGE SCALE GENOMIC DNA]</scope>
    <source>
        <strain evidence="1 2">MCCC 1A03005</strain>
    </source>
</reference>
<name>A0ABR5Y5K1_9PROT</name>
<dbReference type="Proteomes" id="UP000076167">
    <property type="component" value="Unassembled WGS sequence"/>
</dbReference>
<sequence>MVGKMVGNPRKMQLILSEWKPLRVLLMGRTKDQTVETKPKYDWVKAALEADIRLFVLENLPYDPAKTATVAELEAKSAEELFCYYINWLQRLVPNVPRRVHLSSSLLLNHLFLEYKDAFAKIRNLIETGGSLQSYLSRAVNNGYYRHKKLMARRHLDLLLSECGIHHLHVEKKPNPEGKGFGSDHLLFCIFRQNDAYLIDILPHNQTDLWADSGLFRTILDNWPNHNLLIRAQSVQEEEPLEHNATEHLTQRNKGANSPIYIDGQTFYGTGMMSPSGLSHHSSAMFQKHVWPVMFNFYYRWLAERDQLCTELLAQGVYLSASSNPRFHIDPDGRFGVFEHSQKAFLCLGNLALLLN</sequence>
<protein>
    <submittedName>
        <fullName evidence="1">Uncharacterized protein</fullName>
    </submittedName>
</protein>
<gene>
    <name evidence="1" type="ORF">AUP40_10665</name>
</gene>
<proteinExistence type="predicted"/>
<comment type="caution">
    <text evidence="1">The sequence shown here is derived from an EMBL/GenBank/DDBJ whole genome shotgun (WGS) entry which is preliminary data.</text>
</comment>
<evidence type="ECO:0000313" key="1">
    <source>
        <dbReference type="EMBL" id="KZD06391.1"/>
    </source>
</evidence>